<organism evidence="3">
    <name type="scientific">Magnetospirillum gryphiswaldense</name>
    <dbReference type="NCBI Taxonomy" id="55518"/>
    <lineage>
        <taxon>Bacteria</taxon>
        <taxon>Pseudomonadati</taxon>
        <taxon>Pseudomonadota</taxon>
        <taxon>Alphaproteobacteria</taxon>
        <taxon>Rhodospirillales</taxon>
        <taxon>Rhodospirillaceae</taxon>
        <taxon>Magnetospirillum</taxon>
    </lineage>
</organism>
<dbReference type="InterPro" id="IPR007712">
    <property type="entry name" value="RelE/ParE_toxin"/>
</dbReference>
<proteinExistence type="inferred from homology"/>
<evidence type="ECO:0000313" key="3">
    <source>
        <dbReference type="EMBL" id="CAM77086.1"/>
    </source>
</evidence>
<dbReference type="RefSeq" id="WP_106002110.1">
    <property type="nucleotide sequence ID" value="NZ_CP027527.1"/>
</dbReference>
<reference evidence="3" key="1">
    <citation type="journal article" date="2007" name="J. Bacteriol.">
        <title>Comparative genome analysis of four magnetotactic bacteria reveals a complex set of group-specific genes implicated in magnetosome biomineralization and function.</title>
        <authorList>
            <person name="Richter M."/>
            <person name="Kube M."/>
            <person name="Bazylinski D.A."/>
            <person name="Lombardot T."/>
            <person name="Gloeckner F.O."/>
            <person name="Reinhardt R."/>
            <person name="Schueler D."/>
        </authorList>
    </citation>
    <scope>NUCLEOTIDE SEQUENCE</scope>
    <source>
        <strain evidence="3">MSR-1</strain>
    </source>
</reference>
<dbReference type="EMBL" id="CU459003">
    <property type="protein sequence ID" value="CAM77086.1"/>
    <property type="molecule type" value="Genomic_DNA"/>
</dbReference>
<dbReference type="Pfam" id="PF05016">
    <property type="entry name" value="ParE_toxin"/>
    <property type="match status" value="1"/>
</dbReference>
<dbReference type="PANTHER" id="PTHR33755">
    <property type="entry name" value="TOXIN PARE1-RELATED"/>
    <property type="match status" value="1"/>
</dbReference>
<evidence type="ECO:0000256" key="1">
    <source>
        <dbReference type="ARBA" id="ARBA00006226"/>
    </source>
</evidence>
<comment type="similarity">
    <text evidence="1">Belongs to the RelE toxin family.</text>
</comment>
<gene>
    <name evidence="3" type="ORF">MGR_3589</name>
</gene>
<sequence length="101" mass="10966">MSPALFAPQAKRDLIEAASWIAKDNPAAARALRDSLADAARRLGRYPDLGAPRPDLAGPDIRFLVLSGFPYVVVYDAMRRPPMILRVLHGGRDIPSLMGNG</sequence>
<accession>A4U2H9</accession>
<protein>
    <submittedName>
        <fullName evidence="3">Plasmid stabilization system</fullName>
    </submittedName>
</protein>
<keyword evidence="2" id="KW-1277">Toxin-antitoxin system</keyword>
<evidence type="ECO:0000256" key="2">
    <source>
        <dbReference type="ARBA" id="ARBA00022649"/>
    </source>
</evidence>
<dbReference type="AlphaFoldDB" id="A4U2H9"/>
<dbReference type="Gene3D" id="3.30.2310.20">
    <property type="entry name" value="RelE-like"/>
    <property type="match status" value="1"/>
</dbReference>
<dbReference type="InterPro" id="IPR035093">
    <property type="entry name" value="RelE/ParE_toxin_dom_sf"/>
</dbReference>
<dbReference type="InterPro" id="IPR051803">
    <property type="entry name" value="TA_system_RelE-like_toxin"/>
</dbReference>
<name>A4U2H9_9PROT</name>